<sequence>MFRAFCVLHMSVMKVTTFSYVFGLGSESQPDQATRFQRLVVMRIQWTPMGQDKSEEHPSYEESTICSFFSTSLLSPELGLDSHVLYVERL</sequence>
<feature type="chain" id="PRO_5032270771" description="Secreted protein" evidence="1">
    <location>
        <begin position="18"/>
        <end position="90"/>
    </location>
</feature>
<evidence type="ECO:0000313" key="3">
    <source>
        <dbReference type="Proteomes" id="UP000652761"/>
    </source>
</evidence>
<keyword evidence="1" id="KW-0732">Signal</keyword>
<name>A0A843TZP0_COLES</name>
<comment type="caution">
    <text evidence="2">The sequence shown here is derived from an EMBL/GenBank/DDBJ whole genome shotgun (WGS) entry which is preliminary data.</text>
</comment>
<protein>
    <recommendedName>
        <fullName evidence="4">Secreted protein</fullName>
    </recommendedName>
</protein>
<gene>
    <name evidence="2" type="ORF">Taro_008970</name>
</gene>
<feature type="non-terminal residue" evidence="2">
    <location>
        <position position="1"/>
    </location>
</feature>
<evidence type="ECO:0000313" key="2">
    <source>
        <dbReference type="EMBL" id="MQL76575.1"/>
    </source>
</evidence>
<reference evidence="2" key="1">
    <citation type="submission" date="2017-07" db="EMBL/GenBank/DDBJ databases">
        <title>Taro Niue Genome Assembly and Annotation.</title>
        <authorList>
            <person name="Atibalentja N."/>
            <person name="Keating K."/>
            <person name="Fields C.J."/>
        </authorList>
    </citation>
    <scope>NUCLEOTIDE SEQUENCE</scope>
    <source>
        <strain evidence="2">Niue_2</strain>
        <tissue evidence="2">Leaf</tissue>
    </source>
</reference>
<dbReference type="AlphaFoldDB" id="A0A843TZP0"/>
<dbReference type="Proteomes" id="UP000652761">
    <property type="component" value="Unassembled WGS sequence"/>
</dbReference>
<dbReference type="EMBL" id="NMUH01000306">
    <property type="protein sequence ID" value="MQL76575.1"/>
    <property type="molecule type" value="Genomic_DNA"/>
</dbReference>
<evidence type="ECO:0008006" key="4">
    <source>
        <dbReference type="Google" id="ProtNLM"/>
    </source>
</evidence>
<evidence type="ECO:0000256" key="1">
    <source>
        <dbReference type="SAM" id="SignalP"/>
    </source>
</evidence>
<proteinExistence type="predicted"/>
<keyword evidence="3" id="KW-1185">Reference proteome</keyword>
<organism evidence="2 3">
    <name type="scientific">Colocasia esculenta</name>
    <name type="common">Wild taro</name>
    <name type="synonym">Arum esculentum</name>
    <dbReference type="NCBI Taxonomy" id="4460"/>
    <lineage>
        <taxon>Eukaryota</taxon>
        <taxon>Viridiplantae</taxon>
        <taxon>Streptophyta</taxon>
        <taxon>Embryophyta</taxon>
        <taxon>Tracheophyta</taxon>
        <taxon>Spermatophyta</taxon>
        <taxon>Magnoliopsida</taxon>
        <taxon>Liliopsida</taxon>
        <taxon>Araceae</taxon>
        <taxon>Aroideae</taxon>
        <taxon>Colocasieae</taxon>
        <taxon>Colocasia</taxon>
    </lineage>
</organism>
<feature type="signal peptide" evidence="1">
    <location>
        <begin position="1"/>
        <end position="17"/>
    </location>
</feature>
<accession>A0A843TZP0</accession>